<accession>A0A6A6Q6B1</accession>
<dbReference type="Proteomes" id="UP000799767">
    <property type="component" value="Unassembled WGS sequence"/>
</dbReference>
<name>A0A6A6Q6B1_9PEZI</name>
<evidence type="ECO:0000313" key="3">
    <source>
        <dbReference type="Proteomes" id="UP000799767"/>
    </source>
</evidence>
<keyword evidence="1" id="KW-1133">Transmembrane helix</keyword>
<dbReference type="EMBL" id="MU001631">
    <property type="protein sequence ID" value="KAF2487579.1"/>
    <property type="molecule type" value="Genomic_DNA"/>
</dbReference>
<keyword evidence="1" id="KW-0812">Transmembrane</keyword>
<evidence type="ECO:0000256" key="1">
    <source>
        <dbReference type="SAM" id="Phobius"/>
    </source>
</evidence>
<feature type="transmembrane region" description="Helical" evidence="1">
    <location>
        <begin position="92"/>
        <end position="116"/>
    </location>
</feature>
<proteinExistence type="predicted"/>
<feature type="transmembrane region" description="Helical" evidence="1">
    <location>
        <begin position="168"/>
        <end position="190"/>
    </location>
</feature>
<reference evidence="2" key="1">
    <citation type="journal article" date="2020" name="Stud. Mycol.">
        <title>101 Dothideomycetes genomes: a test case for predicting lifestyles and emergence of pathogens.</title>
        <authorList>
            <person name="Haridas S."/>
            <person name="Albert R."/>
            <person name="Binder M."/>
            <person name="Bloem J."/>
            <person name="Labutti K."/>
            <person name="Salamov A."/>
            <person name="Andreopoulos B."/>
            <person name="Baker S."/>
            <person name="Barry K."/>
            <person name="Bills G."/>
            <person name="Bluhm B."/>
            <person name="Cannon C."/>
            <person name="Castanera R."/>
            <person name="Culley D."/>
            <person name="Daum C."/>
            <person name="Ezra D."/>
            <person name="Gonzalez J."/>
            <person name="Henrissat B."/>
            <person name="Kuo A."/>
            <person name="Liang C."/>
            <person name="Lipzen A."/>
            <person name="Lutzoni F."/>
            <person name="Magnuson J."/>
            <person name="Mondo S."/>
            <person name="Nolan M."/>
            <person name="Ohm R."/>
            <person name="Pangilinan J."/>
            <person name="Park H.-J."/>
            <person name="Ramirez L."/>
            <person name="Alfaro M."/>
            <person name="Sun H."/>
            <person name="Tritt A."/>
            <person name="Yoshinaga Y."/>
            <person name="Zwiers L.-H."/>
            <person name="Turgeon B."/>
            <person name="Goodwin S."/>
            <person name="Spatafora J."/>
            <person name="Crous P."/>
            <person name="Grigoriev I."/>
        </authorList>
    </citation>
    <scope>NUCLEOTIDE SEQUENCE</scope>
    <source>
        <strain evidence="2">CBS 113389</strain>
    </source>
</reference>
<evidence type="ECO:0000313" key="2">
    <source>
        <dbReference type="EMBL" id="KAF2487579.1"/>
    </source>
</evidence>
<protein>
    <submittedName>
        <fullName evidence="2">Uncharacterized protein</fullName>
    </submittedName>
</protein>
<feature type="transmembrane region" description="Helical" evidence="1">
    <location>
        <begin position="128"/>
        <end position="148"/>
    </location>
</feature>
<organism evidence="2 3">
    <name type="scientific">Neohortaea acidophila</name>
    <dbReference type="NCBI Taxonomy" id="245834"/>
    <lineage>
        <taxon>Eukaryota</taxon>
        <taxon>Fungi</taxon>
        <taxon>Dikarya</taxon>
        <taxon>Ascomycota</taxon>
        <taxon>Pezizomycotina</taxon>
        <taxon>Dothideomycetes</taxon>
        <taxon>Dothideomycetidae</taxon>
        <taxon>Mycosphaerellales</taxon>
        <taxon>Teratosphaeriaceae</taxon>
        <taxon>Neohortaea</taxon>
    </lineage>
</organism>
<keyword evidence="1" id="KW-0472">Membrane</keyword>
<sequence>MAPSWSTKAEKAPLLPLTAQDQPTAAKRTVTIYLSRALIGEIEHALDVDIDDKAIEIAAPSRPRDSTRRTSGKMFVLSAPEPVDESSITEHVLLAISFCVILLAGVWATAVALTLALDLPVDIFGDDFLGFTFLLGSVMAACFALIAIKKANGEPVTPFLMWSAFREVGRVLVSIGGLLVAVAVTGQLIVDSVLMPVVSKLVL</sequence>
<dbReference type="RefSeq" id="XP_033594148.1">
    <property type="nucleotide sequence ID" value="XM_033736388.1"/>
</dbReference>
<gene>
    <name evidence="2" type="ORF">BDY17DRAFT_320110</name>
</gene>
<dbReference type="GeneID" id="54477390"/>
<dbReference type="AlphaFoldDB" id="A0A6A6Q6B1"/>
<keyword evidence="3" id="KW-1185">Reference proteome</keyword>